<dbReference type="Gramene" id="CDP00889">
    <property type="protein sequence ID" value="CDP00889"/>
    <property type="gene ID" value="GSCOC_T00034329001"/>
</dbReference>
<dbReference type="EMBL" id="HG739090">
    <property type="protein sequence ID" value="CDP00889.1"/>
    <property type="molecule type" value="Genomic_DNA"/>
</dbReference>
<gene>
    <name evidence="1" type="ORF">GSCOC_T00034329001</name>
</gene>
<name>A0A068TY74_COFCA</name>
<organism evidence="1 2">
    <name type="scientific">Coffea canephora</name>
    <name type="common">Robusta coffee</name>
    <dbReference type="NCBI Taxonomy" id="49390"/>
    <lineage>
        <taxon>Eukaryota</taxon>
        <taxon>Viridiplantae</taxon>
        <taxon>Streptophyta</taxon>
        <taxon>Embryophyta</taxon>
        <taxon>Tracheophyta</taxon>
        <taxon>Spermatophyta</taxon>
        <taxon>Magnoliopsida</taxon>
        <taxon>eudicotyledons</taxon>
        <taxon>Gunneridae</taxon>
        <taxon>Pentapetalae</taxon>
        <taxon>asterids</taxon>
        <taxon>lamiids</taxon>
        <taxon>Gentianales</taxon>
        <taxon>Rubiaceae</taxon>
        <taxon>Ixoroideae</taxon>
        <taxon>Gardenieae complex</taxon>
        <taxon>Bertiereae - Coffeeae clade</taxon>
        <taxon>Coffeeae</taxon>
        <taxon>Coffea</taxon>
    </lineage>
</organism>
<dbReference type="GO" id="GO:0046540">
    <property type="term" value="C:U4/U6 x U5 tri-snRNP complex"/>
    <property type="evidence" value="ECO:0007669"/>
    <property type="project" value="InterPro"/>
</dbReference>
<sequence length="122" mass="14214">MSSVKTLDRAFKVDRAINNASKNFVIIRFFDRGYPDSGKVTDWVAYYSRILSFFSDIYEVEKKDVPEHVARYSLTDQDTILFFYKGSAVYRLSEADISATMSSKDFFDTTFEIMSKVLQPRR</sequence>
<dbReference type="GO" id="GO:0000398">
    <property type="term" value="P:mRNA splicing, via spliceosome"/>
    <property type="evidence" value="ECO:0007669"/>
    <property type="project" value="InterPro"/>
</dbReference>
<protein>
    <submittedName>
        <fullName evidence="1">Uncharacterized protein</fullName>
    </submittedName>
</protein>
<dbReference type="InterPro" id="IPR004123">
    <property type="entry name" value="Dim1"/>
</dbReference>
<evidence type="ECO:0000313" key="2">
    <source>
        <dbReference type="Proteomes" id="UP000295252"/>
    </source>
</evidence>
<reference evidence="2" key="1">
    <citation type="journal article" date="2014" name="Science">
        <title>The coffee genome provides insight into the convergent evolution of caffeine biosynthesis.</title>
        <authorList>
            <person name="Denoeud F."/>
            <person name="Carretero-Paulet L."/>
            <person name="Dereeper A."/>
            <person name="Droc G."/>
            <person name="Guyot R."/>
            <person name="Pietrella M."/>
            <person name="Zheng C."/>
            <person name="Alberti A."/>
            <person name="Anthony F."/>
            <person name="Aprea G."/>
            <person name="Aury J.M."/>
            <person name="Bento P."/>
            <person name="Bernard M."/>
            <person name="Bocs S."/>
            <person name="Campa C."/>
            <person name="Cenci A."/>
            <person name="Combes M.C."/>
            <person name="Crouzillat D."/>
            <person name="Da Silva C."/>
            <person name="Daddiego L."/>
            <person name="De Bellis F."/>
            <person name="Dussert S."/>
            <person name="Garsmeur O."/>
            <person name="Gayraud T."/>
            <person name="Guignon V."/>
            <person name="Jahn K."/>
            <person name="Jamilloux V."/>
            <person name="Joet T."/>
            <person name="Labadie K."/>
            <person name="Lan T."/>
            <person name="Leclercq J."/>
            <person name="Lepelley M."/>
            <person name="Leroy T."/>
            <person name="Li L.T."/>
            <person name="Librado P."/>
            <person name="Lopez L."/>
            <person name="Munoz A."/>
            <person name="Noel B."/>
            <person name="Pallavicini A."/>
            <person name="Perrotta G."/>
            <person name="Poncet V."/>
            <person name="Pot D."/>
            <person name="Priyono X."/>
            <person name="Rigoreau M."/>
            <person name="Rouard M."/>
            <person name="Rozas J."/>
            <person name="Tranchant-Dubreuil C."/>
            <person name="VanBuren R."/>
            <person name="Zhang Q."/>
            <person name="Andrade A.C."/>
            <person name="Argout X."/>
            <person name="Bertrand B."/>
            <person name="de Kochko A."/>
            <person name="Graziosi G."/>
            <person name="Henry R.J."/>
            <person name="Jayarama X."/>
            <person name="Ming R."/>
            <person name="Nagai C."/>
            <person name="Rounsley S."/>
            <person name="Sankoff D."/>
            <person name="Giuliano G."/>
            <person name="Albert V.A."/>
            <person name="Wincker P."/>
            <person name="Lashermes P."/>
        </authorList>
    </citation>
    <scope>NUCLEOTIDE SEQUENCE [LARGE SCALE GENOMIC DNA]</scope>
    <source>
        <strain evidence="2">cv. DH200-94</strain>
    </source>
</reference>
<keyword evidence="2" id="KW-1185">Reference proteome</keyword>
<dbReference type="AlphaFoldDB" id="A0A068TY74"/>
<dbReference type="Pfam" id="PF02966">
    <property type="entry name" value="DIM1"/>
    <property type="match status" value="1"/>
</dbReference>
<dbReference type="InParanoid" id="A0A068TY74"/>
<dbReference type="OrthoDB" id="1828743at2759"/>
<dbReference type="Proteomes" id="UP000295252">
    <property type="component" value="Chromosome II"/>
</dbReference>
<accession>A0A068TY74</accession>
<dbReference type="Gene3D" id="3.40.30.10">
    <property type="entry name" value="Glutaredoxin"/>
    <property type="match status" value="1"/>
</dbReference>
<proteinExistence type="predicted"/>
<evidence type="ECO:0000313" key="1">
    <source>
        <dbReference type="EMBL" id="CDP00889.1"/>
    </source>
</evidence>